<dbReference type="InterPro" id="IPR029058">
    <property type="entry name" value="AB_hydrolase_fold"/>
</dbReference>
<sequence length="269" mass="27785">MSTVVSADGTAIARTRIGQGAPVVLVDGALCHRQAGPLTGVAEELSTRFTVTTYDRRGRGDSDGAGVVAEDALERELEDLAAVIADAGGPVSLFGMSSGGALALRAVAAGLPVTTVAAYEPPFYTADDQKEQARRYHGELIELIAADRPGDAVALFLDRVGSPPEMIGQMRESPMWPGLAAVAPTLAHDSAIMADADLGAAVPAEPLSTVDVPALVLYGGNSPDWMLDGAQEAAKVLPRGEQRTLDGQDHDVSAAALAPVLADFFSRNA</sequence>
<dbReference type="EMBL" id="JADBEJ010000004">
    <property type="protein sequence ID" value="MBE1576298.1"/>
    <property type="molecule type" value="Genomic_DNA"/>
</dbReference>
<evidence type="ECO:0000259" key="1">
    <source>
        <dbReference type="Pfam" id="PF12697"/>
    </source>
</evidence>
<evidence type="ECO:0000313" key="3">
    <source>
        <dbReference type="Proteomes" id="UP000656548"/>
    </source>
</evidence>
<comment type="caution">
    <text evidence="2">The sequence shown here is derived from an EMBL/GenBank/DDBJ whole genome shotgun (WGS) entry which is preliminary data.</text>
</comment>
<accession>A0ABR9L813</accession>
<keyword evidence="3" id="KW-1185">Reference proteome</keyword>
<dbReference type="SUPFAM" id="SSF53474">
    <property type="entry name" value="alpha/beta-Hydrolases"/>
    <property type="match status" value="1"/>
</dbReference>
<dbReference type="Proteomes" id="UP000656548">
    <property type="component" value="Unassembled WGS sequence"/>
</dbReference>
<protein>
    <submittedName>
        <fullName evidence="2">Pimeloyl-ACP methyl ester carboxylesterase</fullName>
    </submittedName>
</protein>
<gene>
    <name evidence="2" type="ORF">H4W30_003345</name>
</gene>
<dbReference type="InterPro" id="IPR000073">
    <property type="entry name" value="AB_hydrolase_1"/>
</dbReference>
<name>A0ABR9L813_9PSEU</name>
<proteinExistence type="predicted"/>
<evidence type="ECO:0000313" key="2">
    <source>
        <dbReference type="EMBL" id="MBE1576298.1"/>
    </source>
</evidence>
<dbReference type="Pfam" id="PF12697">
    <property type="entry name" value="Abhydrolase_6"/>
    <property type="match status" value="1"/>
</dbReference>
<feature type="domain" description="AB hydrolase-1" evidence="1">
    <location>
        <begin position="37"/>
        <end position="252"/>
    </location>
</feature>
<organism evidence="2 3">
    <name type="scientific">Amycolatopsis roodepoortensis</name>
    <dbReference type="NCBI Taxonomy" id="700274"/>
    <lineage>
        <taxon>Bacteria</taxon>
        <taxon>Bacillati</taxon>
        <taxon>Actinomycetota</taxon>
        <taxon>Actinomycetes</taxon>
        <taxon>Pseudonocardiales</taxon>
        <taxon>Pseudonocardiaceae</taxon>
        <taxon>Amycolatopsis</taxon>
    </lineage>
</organism>
<reference evidence="2 3" key="1">
    <citation type="submission" date="2020-10" db="EMBL/GenBank/DDBJ databases">
        <title>Sequencing the genomes of 1000 actinobacteria strains.</title>
        <authorList>
            <person name="Klenk H.-P."/>
        </authorList>
    </citation>
    <scope>NUCLEOTIDE SEQUENCE [LARGE SCALE GENOMIC DNA]</scope>
    <source>
        <strain evidence="2 3">DSM 46661</strain>
    </source>
</reference>
<dbReference type="RefSeq" id="WP_192743605.1">
    <property type="nucleotide sequence ID" value="NZ_JADBEJ010000004.1"/>
</dbReference>
<dbReference type="Gene3D" id="3.40.50.1820">
    <property type="entry name" value="alpha/beta hydrolase"/>
    <property type="match status" value="1"/>
</dbReference>